<organism evidence="1 2">
    <name type="scientific">Candidatus Lokiarchaeum ossiferum</name>
    <dbReference type="NCBI Taxonomy" id="2951803"/>
    <lineage>
        <taxon>Archaea</taxon>
        <taxon>Promethearchaeati</taxon>
        <taxon>Promethearchaeota</taxon>
        <taxon>Promethearchaeia</taxon>
        <taxon>Promethearchaeales</taxon>
        <taxon>Promethearchaeaceae</taxon>
        <taxon>Candidatus Lokiarchaeum</taxon>
    </lineage>
</organism>
<evidence type="ECO:0000313" key="2">
    <source>
        <dbReference type="Proteomes" id="UP001208689"/>
    </source>
</evidence>
<protein>
    <submittedName>
        <fullName evidence="1">Uncharacterized protein</fullName>
    </submittedName>
</protein>
<reference evidence="1" key="1">
    <citation type="submission" date="2022-09" db="EMBL/GenBank/DDBJ databases">
        <title>Actin cytoskeleton and complex cell architecture in an #Asgard archaeon.</title>
        <authorList>
            <person name="Ponce Toledo R.I."/>
            <person name="Schleper C."/>
            <person name="Rodrigues Oliveira T."/>
            <person name="Wollweber F."/>
            <person name="Xu J."/>
            <person name="Rittmann S."/>
            <person name="Klingl A."/>
            <person name="Pilhofer M."/>
        </authorList>
    </citation>
    <scope>NUCLEOTIDE SEQUENCE</scope>
    <source>
        <strain evidence="1">B-35</strain>
    </source>
</reference>
<gene>
    <name evidence="1" type="ORF">NEF87_003535</name>
</gene>
<dbReference type="EMBL" id="CP104013">
    <property type="protein sequence ID" value="UYP47250.1"/>
    <property type="molecule type" value="Genomic_DNA"/>
</dbReference>
<sequence>MKTISQKNSQLTISAKNVKISYESIENQDQKDATIGICQDDLDIWIYLMNDCL</sequence>
<proteinExistence type="predicted"/>
<name>A0ABY6HUQ7_9ARCH</name>
<dbReference type="Proteomes" id="UP001208689">
    <property type="component" value="Chromosome"/>
</dbReference>
<evidence type="ECO:0000313" key="1">
    <source>
        <dbReference type="EMBL" id="UYP47250.1"/>
    </source>
</evidence>
<keyword evidence="2" id="KW-1185">Reference proteome</keyword>
<accession>A0ABY6HUQ7</accession>